<gene>
    <name evidence="1" type="ORF">DD559_17930</name>
</gene>
<evidence type="ECO:0000313" key="2">
    <source>
        <dbReference type="Proteomes" id="UP000245890"/>
    </source>
</evidence>
<comment type="caution">
    <text evidence="1">The sequence shown here is derived from an EMBL/GenBank/DDBJ whole genome shotgun (WGS) entry which is preliminary data.</text>
</comment>
<evidence type="ECO:0000313" key="1">
    <source>
        <dbReference type="EMBL" id="PVX30977.1"/>
    </source>
</evidence>
<dbReference type="Proteomes" id="UP000245890">
    <property type="component" value="Unassembled WGS sequence"/>
</dbReference>
<reference evidence="1 2" key="1">
    <citation type="submission" date="2018-05" db="EMBL/GenBank/DDBJ databases">
        <title>Description of Sphingomonas pokkalii sp nov, isolated from the rhizosphere of saline tolerant pokkali rice and its draft genome analysis.</title>
        <authorList>
            <person name="Menon R."/>
            <person name="Kumari S."/>
            <person name="Rameshkumar N."/>
        </authorList>
    </citation>
    <scope>NUCLEOTIDE SEQUENCE [LARGE SCALE GENOMIC DNA]</scope>
    <source>
        <strain evidence="1 2">L3B27</strain>
    </source>
</reference>
<protein>
    <submittedName>
        <fullName evidence="1">Head completion/stabilization protein</fullName>
    </submittedName>
</protein>
<dbReference type="Pfam" id="PF05926">
    <property type="entry name" value="Phage_GPL"/>
    <property type="match status" value="1"/>
</dbReference>
<name>A0A2U0SI11_9SPHN</name>
<organism evidence="1 2">
    <name type="scientific">Sphingomonas pokkalii</name>
    <dbReference type="NCBI Taxonomy" id="2175090"/>
    <lineage>
        <taxon>Bacteria</taxon>
        <taxon>Pseudomonadati</taxon>
        <taxon>Pseudomonadota</taxon>
        <taxon>Alphaproteobacteria</taxon>
        <taxon>Sphingomonadales</taxon>
        <taxon>Sphingomonadaceae</taxon>
        <taxon>Sphingomonas</taxon>
    </lineage>
</organism>
<dbReference type="AlphaFoldDB" id="A0A2U0SI11"/>
<dbReference type="OrthoDB" id="6312934at2"/>
<proteinExistence type="predicted"/>
<accession>A0A2U0SI11</accession>
<sequence>MDMSGFACTPELKPPPAAAGAAPIVNDGWFPDIDPADLRKARRIPTDMPAERLRDAVREAILWTNDQLESWRADQTAARFADVPSPPLDGSTRNLVLYQLAVGAWTKALLVERQRDVDLTGAGQRKVDELDASIGELRRDALHAVRRILGQPRTNVELL</sequence>
<dbReference type="EMBL" id="QENQ01000001">
    <property type="protein sequence ID" value="PVX30977.1"/>
    <property type="molecule type" value="Genomic_DNA"/>
</dbReference>
<dbReference type="InterPro" id="IPR009225">
    <property type="entry name" value="Phage_head_completion_GpL"/>
</dbReference>
<keyword evidence="2" id="KW-1185">Reference proteome</keyword>